<dbReference type="RefSeq" id="WP_121096389.1">
    <property type="nucleotide sequence ID" value="NZ_UIHC01000045.1"/>
</dbReference>
<evidence type="ECO:0000313" key="1">
    <source>
        <dbReference type="EMBL" id="SUZ33318.1"/>
    </source>
</evidence>
<proteinExistence type="predicted"/>
<protein>
    <submittedName>
        <fullName evidence="1">Uncharacterized protein</fullName>
    </submittedName>
</protein>
<dbReference type="Proteomes" id="UP000272908">
    <property type="component" value="Unassembled WGS sequence"/>
</dbReference>
<organism evidence="1 2">
    <name type="scientific">Roseinatronobacter ekhonensis</name>
    <dbReference type="NCBI Taxonomy" id="254356"/>
    <lineage>
        <taxon>Bacteria</taxon>
        <taxon>Pseudomonadati</taxon>
        <taxon>Pseudomonadota</taxon>
        <taxon>Alphaproteobacteria</taxon>
        <taxon>Rhodobacterales</taxon>
        <taxon>Paracoccaceae</taxon>
        <taxon>Roseinatronobacter</taxon>
    </lineage>
</organism>
<reference evidence="2" key="1">
    <citation type="submission" date="2018-08" db="EMBL/GenBank/DDBJ databases">
        <authorList>
            <person name="Rodrigo-Torres L."/>
            <person name="Arahal R. D."/>
            <person name="Lucena T."/>
        </authorList>
    </citation>
    <scope>NUCLEOTIDE SEQUENCE [LARGE SCALE GENOMIC DNA]</scope>
    <source>
        <strain evidence="2">CECT 7235</strain>
    </source>
</reference>
<evidence type="ECO:0000313" key="2">
    <source>
        <dbReference type="Proteomes" id="UP000272908"/>
    </source>
</evidence>
<sequence>MTRGYRVQKTRAAFVVINAEGDRVSPFLANELAAERERKRLQDALDARKRAGFRACLCCEASFWSHGIHNRLCDGCRDHATRLGREMAG</sequence>
<accession>A0A3B0MIC8</accession>
<name>A0A3B0MIC8_9RHOB</name>
<dbReference type="AlphaFoldDB" id="A0A3B0MIC8"/>
<gene>
    <name evidence="1" type="ORF">ROE7235_03087</name>
</gene>
<keyword evidence="2" id="KW-1185">Reference proteome</keyword>
<dbReference type="EMBL" id="UIHC01000045">
    <property type="protein sequence ID" value="SUZ33318.1"/>
    <property type="molecule type" value="Genomic_DNA"/>
</dbReference>
<dbReference type="OrthoDB" id="8478344at2"/>